<evidence type="ECO:0000256" key="1">
    <source>
        <dbReference type="SAM" id="MobiDB-lite"/>
    </source>
</evidence>
<evidence type="ECO:0000313" key="2">
    <source>
        <dbReference type="EMBL" id="RPA80471.1"/>
    </source>
</evidence>
<dbReference type="InterPro" id="IPR053030">
    <property type="entry name" value="Ribosomal_biogenesis_FAF1-like"/>
</dbReference>
<dbReference type="GO" id="GO:0000462">
    <property type="term" value="P:maturation of SSU-rRNA from tricistronic rRNA transcript (SSU-rRNA, 5.8S rRNA, LSU-rRNA)"/>
    <property type="evidence" value="ECO:0007669"/>
    <property type="project" value="TreeGrafter"/>
</dbReference>
<reference evidence="2 3" key="1">
    <citation type="journal article" date="2018" name="Nat. Ecol. Evol.">
        <title>Pezizomycetes genomes reveal the molecular basis of ectomycorrhizal truffle lifestyle.</title>
        <authorList>
            <person name="Murat C."/>
            <person name="Payen T."/>
            <person name="Noel B."/>
            <person name="Kuo A."/>
            <person name="Morin E."/>
            <person name="Chen J."/>
            <person name="Kohler A."/>
            <person name="Krizsan K."/>
            <person name="Balestrini R."/>
            <person name="Da Silva C."/>
            <person name="Montanini B."/>
            <person name="Hainaut M."/>
            <person name="Levati E."/>
            <person name="Barry K.W."/>
            <person name="Belfiori B."/>
            <person name="Cichocki N."/>
            <person name="Clum A."/>
            <person name="Dockter R.B."/>
            <person name="Fauchery L."/>
            <person name="Guy J."/>
            <person name="Iotti M."/>
            <person name="Le Tacon F."/>
            <person name="Lindquist E.A."/>
            <person name="Lipzen A."/>
            <person name="Malagnac F."/>
            <person name="Mello A."/>
            <person name="Molinier V."/>
            <person name="Miyauchi S."/>
            <person name="Poulain J."/>
            <person name="Riccioni C."/>
            <person name="Rubini A."/>
            <person name="Sitrit Y."/>
            <person name="Splivallo R."/>
            <person name="Traeger S."/>
            <person name="Wang M."/>
            <person name="Zifcakova L."/>
            <person name="Wipf D."/>
            <person name="Zambonelli A."/>
            <person name="Paolocci F."/>
            <person name="Nowrousian M."/>
            <person name="Ottonello S."/>
            <person name="Baldrian P."/>
            <person name="Spatafora J.W."/>
            <person name="Henrissat B."/>
            <person name="Nagy L.G."/>
            <person name="Aury J.M."/>
            <person name="Wincker P."/>
            <person name="Grigoriev I.V."/>
            <person name="Bonfante P."/>
            <person name="Martin F.M."/>
        </authorList>
    </citation>
    <scope>NUCLEOTIDE SEQUENCE [LARGE SCALE GENOMIC DNA]</scope>
    <source>
        <strain evidence="2 3">RN42</strain>
    </source>
</reference>
<dbReference type="InterPro" id="IPR027973">
    <property type="entry name" value="FSAF1-like"/>
</dbReference>
<feature type="region of interest" description="Disordered" evidence="1">
    <location>
        <begin position="259"/>
        <end position="324"/>
    </location>
</feature>
<name>A0A3N4I8F9_ASCIM</name>
<protein>
    <submittedName>
        <fullName evidence="2">Uncharacterized protein</fullName>
    </submittedName>
</protein>
<dbReference type="STRING" id="1160509.A0A3N4I8F9"/>
<dbReference type="PANTHER" id="PTHR28096:SF1">
    <property type="entry name" value="PROTEIN FAF1"/>
    <property type="match status" value="1"/>
</dbReference>
<dbReference type="AlphaFoldDB" id="A0A3N4I8F9"/>
<keyword evidence="3" id="KW-1185">Reference proteome</keyword>
<feature type="compositionally biased region" description="Basic residues" evidence="1">
    <location>
        <begin position="353"/>
        <end position="367"/>
    </location>
</feature>
<gene>
    <name evidence="2" type="ORF">BJ508DRAFT_415451</name>
</gene>
<organism evidence="2 3">
    <name type="scientific">Ascobolus immersus RN42</name>
    <dbReference type="NCBI Taxonomy" id="1160509"/>
    <lineage>
        <taxon>Eukaryota</taxon>
        <taxon>Fungi</taxon>
        <taxon>Dikarya</taxon>
        <taxon>Ascomycota</taxon>
        <taxon>Pezizomycotina</taxon>
        <taxon>Pezizomycetes</taxon>
        <taxon>Pezizales</taxon>
        <taxon>Ascobolaceae</taxon>
        <taxon>Ascobolus</taxon>
    </lineage>
</organism>
<dbReference type="OrthoDB" id="5556956at2759"/>
<dbReference type="EMBL" id="ML119688">
    <property type="protein sequence ID" value="RPA80471.1"/>
    <property type="molecule type" value="Genomic_DNA"/>
</dbReference>
<accession>A0A3N4I8F9</accession>
<feature type="compositionally biased region" description="Acidic residues" evidence="1">
    <location>
        <begin position="129"/>
        <end position="144"/>
    </location>
</feature>
<sequence length="367" mass="39977">MLATKKRKLSSGSASVAKSSSSKILKSKSKSVESATKKRKSTKEVSSGSDLESGSEEEEDDNGAELESGSDDDEGLDPMEVMRRHFESQFAPLEVDKSKSKKRKQEEEATTGKSKTTQRAGITETYNDVSDEEYNEDDDADSDSEGSPTWDSDDEEEGEQAPKPVVVDFTNTRIASPPRLTVKARKALSTSGTAPAKPPPPPSKSKPADDDPLDALNLQNDLSLQRLLKESHLLDASLELTGKNRHKATAMRIAELATTHGVKTDKTEKMPMNMRKGMIKAQESREEKRRREAKEAGIILEKARKKDTGKEERRDRGLNLNGMGKFRNGALVISKKEVDTISASVSKSSGGRGGKKGGRGGRGGKRK</sequence>
<evidence type="ECO:0000313" key="3">
    <source>
        <dbReference type="Proteomes" id="UP000275078"/>
    </source>
</evidence>
<feature type="compositionally biased region" description="Acidic residues" evidence="1">
    <location>
        <begin position="53"/>
        <end position="77"/>
    </location>
</feature>
<dbReference type="Proteomes" id="UP000275078">
    <property type="component" value="Unassembled WGS sequence"/>
</dbReference>
<feature type="compositionally biased region" description="Basic and acidic residues" evidence="1">
    <location>
        <begin position="282"/>
        <end position="317"/>
    </location>
</feature>
<dbReference type="GO" id="GO:0005730">
    <property type="term" value="C:nucleolus"/>
    <property type="evidence" value="ECO:0007669"/>
    <property type="project" value="TreeGrafter"/>
</dbReference>
<feature type="region of interest" description="Disordered" evidence="1">
    <location>
        <begin position="337"/>
        <end position="367"/>
    </location>
</feature>
<dbReference type="PANTHER" id="PTHR28096">
    <property type="entry name" value="PROTEIN FAF1"/>
    <property type="match status" value="1"/>
</dbReference>
<proteinExistence type="predicted"/>
<dbReference type="Pfam" id="PF15375">
    <property type="entry name" value="FSAF1"/>
    <property type="match status" value="1"/>
</dbReference>
<feature type="region of interest" description="Disordered" evidence="1">
    <location>
        <begin position="1"/>
        <end position="217"/>
    </location>
</feature>
<feature type="compositionally biased region" description="Polar residues" evidence="1">
    <location>
        <begin position="111"/>
        <end position="128"/>
    </location>
</feature>
<feature type="compositionally biased region" description="Low complexity" evidence="1">
    <location>
        <begin position="10"/>
        <end position="24"/>
    </location>
</feature>